<organism evidence="2 3">
    <name type="scientific">Actinopolymorpha singaporensis</name>
    <dbReference type="NCBI Taxonomy" id="117157"/>
    <lineage>
        <taxon>Bacteria</taxon>
        <taxon>Bacillati</taxon>
        <taxon>Actinomycetota</taxon>
        <taxon>Actinomycetes</taxon>
        <taxon>Propionibacteriales</taxon>
        <taxon>Actinopolymorphaceae</taxon>
        <taxon>Actinopolymorpha</taxon>
    </lineage>
</organism>
<dbReference type="RefSeq" id="WP_197681697.1">
    <property type="nucleotide sequence ID" value="NZ_LT629732.1"/>
</dbReference>
<sequence>MSRPSAESLGTEPVDAGRLADLIAAAVGACPDVARLSAGPVATYLPGRSVPGVAVRDGEVRVAVVARYGRPLAEIAEQVRAAVAPLVPARRVDVTIDDLAIGDEEQERRPASDSAAGAEGGERDPSVA</sequence>
<dbReference type="STRING" id="117157.SAMN04489717_1134"/>
<dbReference type="EMBL" id="LT629732">
    <property type="protein sequence ID" value="SDR95117.1"/>
    <property type="molecule type" value="Genomic_DNA"/>
</dbReference>
<evidence type="ECO:0000313" key="3">
    <source>
        <dbReference type="Proteomes" id="UP000198983"/>
    </source>
</evidence>
<name>A0A1H1N854_9ACTN</name>
<evidence type="ECO:0000256" key="1">
    <source>
        <dbReference type="SAM" id="MobiDB-lite"/>
    </source>
</evidence>
<evidence type="ECO:0008006" key="4">
    <source>
        <dbReference type="Google" id="ProtNLM"/>
    </source>
</evidence>
<evidence type="ECO:0000313" key="2">
    <source>
        <dbReference type="EMBL" id="SDR95117.1"/>
    </source>
</evidence>
<accession>A0A1H1N854</accession>
<gene>
    <name evidence="2" type="ORF">SAMN04489717_1134</name>
</gene>
<keyword evidence="3" id="KW-1185">Reference proteome</keyword>
<feature type="region of interest" description="Disordered" evidence="1">
    <location>
        <begin position="98"/>
        <end position="128"/>
    </location>
</feature>
<reference evidence="2 3" key="1">
    <citation type="submission" date="2016-10" db="EMBL/GenBank/DDBJ databases">
        <authorList>
            <person name="de Groot N.N."/>
        </authorList>
    </citation>
    <scope>NUCLEOTIDE SEQUENCE [LARGE SCALE GENOMIC DNA]</scope>
    <source>
        <strain evidence="2 3">DSM 22024</strain>
    </source>
</reference>
<dbReference type="AlphaFoldDB" id="A0A1H1N854"/>
<protein>
    <recommendedName>
        <fullName evidence="4">Asp23 family, cell envelope-related function</fullName>
    </recommendedName>
</protein>
<proteinExistence type="predicted"/>
<dbReference type="Proteomes" id="UP000198983">
    <property type="component" value="Chromosome I"/>
</dbReference>